<protein>
    <submittedName>
        <fullName evidence="2">GCN5-related N-acetyltransferase</fullName>
    </submittedName>
</protein>
<accession>A0A7Z7LF30</accession>
<proteinExistence type="predicted"/>
<dbReference type="Proteomes" id="UP000250796">
    <property type="component" value="Chromosome MESINF"/>
</dbReference>
<dbReference type="AlphaFoldDB" id="A0A7Z7LF30"/>
<keyword evidence="3" id="KW-1185">Reference proteome</keyword>
<dbReference type="InterPro" id="IPR000182">
    <property type="entry name" value="GNAT_dom"/>
</dbReference>
<dbReference type="EMBL" id="LS974202">
    <property type="protein sequence ID" value="SSC12926.1"/>
    <property type="molecule type" value="Genomic_DNA"/>
</dbReference>
<dbReference type="KEGG" id="minf:MESINF_1482"/>
<dbReference type="GO" id="GO:0016747">
    <property type="term" value="F:acyltransferase activity, transferring groups other than amino-acyl groups"/>
    <property type="evidence" value="ECO:0007669"/>
    <property type="project" value="InterPro"/>
</dbReference>
<dbReference type="Pfam" id="PF00583">
    <property type="entry name" value="Acetyltransf_1"/>
    <property type="match status" value="1"/>
</dbReference>
<reference evidence="2 3" key="1">
    <citation type="submission" date="2017-01" db="EMBL/GenBank/DDBJ databases">
        <authorList>
            <person name="Erauso G."/>
        </authorList>
    </citation>
    <scope>NUCLEOTIDE SEQUENCE [LARGE SCALE GENOMIC DNA]</scope>
    <source>
        <strain evidence="2">MESINF1</strain>
    </source>
</reference>
<dbReference type="CDD" id="cd04301">
    <property type="entry name" value="NAT_SF"/>
    <property type="match status" value="1"/>
</dbReference>
<dbReference type="Gene3D" id="3.40.630.30">
    <property type="match status" value="1"/>
</dbReference>
<dbReference type="InterPro" id="IPR016181">
    <property type="entry name" value="Acyl_CoA_acyltransferase"/>
</dbReference>
<sequence>MIRSVGDEMGFKIRRYECEEDYWKLREFLREVFKANGLREYSWHLARLDYWRWHVMENCLKIDSLNDCIFFWEDSNDRIVAAVNRDGPGETHLQVHPSFDCKELEEEMLEISERHFFSEKDGLRSLWVFTDSQDKRRIGILKRRGYSQGDWPEHQHRRDLSGQIAEVYIPEGFEIRSLGIEEELPSRSWASWRAFHPDEPDEKYKGWEWYLNIQKQPMYRRDLDIVAVAPDGEIAGFCTIWYDDVTRTACYEPVGVMPEYHKRGLGKAMMTEGLHRLKRMGAVRVFVGGYSTAANALYDSAVSPVCDLNVPWLKKF</sequence>
<organism evidence="2 3">
    <name type="scientific">Mesotoga infera</name>
    <dbReference type="NCBI Taxonomy" id="1236046"/>
    <lineage>
        <taxon>Bacteria</taxon>
        <taxon>Thermotogati</taxon>
        <taxon>Thermotogota</taxon>
        <taxon>Thermotogae</taxon>
        <taxon>Kosmotogales</taxon>
        <taxon>Kosmotogaceae</taxon>
        <taxon>Mesotoga</taxon>
    </lineage>
</organism>
<feature type="domain" description="N-acetyltransferase" evidence="1">
    <location>
        <begin position="178"/>
        <end position="316"/>
    </location>
</feature>
<keyword evidence="2" id="KW-0808">Transferase</keyword>
<name>A0A7Z7LF30_9BACT</name>
<evidence type="ECO:0000259" key="1">
    <source>
        <dbReference type="PROSITE" id="PS51186"/>
    </source>
</evidence>
<evidence type="ECO:0000313" key="3">
    <source>
        <dbReference type="Proteomes" id="UP000250796"/>
    </source>
</evidence>
<evidence type="ECO:0000313" key="2">
    <source>
        <dbReference type="EMBL" id="SSC12926.1"/>
    </source>
</evidence>
<dbReference type="PROSITE" id="PS51186">
    <property type="entry name" value="GNAT"/>
    <property type="match status" value="1"/>
</dbReference>
<gene>
    <name evidence="2" type="ORF">MESINF_1482</name>
</gene>
<dbReference type="SUPFAM" id="SSF55729">
    <property type="entry name" value="Acyl-CoA N-acyltransferases (Nat)"/>
    <property type="match status" value="2"/>
</dbReference>